<protein>
    <recommendedName>
        <fullName evidence="7">HAT C-terminal dimerisation domain-containing protein</fullName>
    </recommendedName>
</protein>
<dbReference type="AlphaFoldDB" id="A0A815V6I3"/>
<feature type="domain" description="HAT C-terminal dimerisation" evidence="7">
    <location>
        <begin position="726"/>
        <end position="787"/>
    </location>
</feature>
<name>A0A815V6I3_ADIRI</name>
<dbReference type="GO" id="GO:0008270">
    <property type="term" value="F:zinc ion binding"/>
    <property type="evidence" value="ECO:0007669"/>
    <property type="project" value="UniProtKB-KW"/>
</dbReference>
<feature type="compositionally biased region" description="Basic residues" evidence="6">
    <location>
        <begin position="1"/>
        <end position="10"/>
    </location>
</feature>
<feature type="region of interest" description="Disordered" evidence="6">
    <location>
        <begin position="1"/>
        <end position="103"/>
    </location>
</feature>
<evidence type="ECO:0000313" key="9">
    <source>
        <dbReference type="Proteomes" id="UP000663852"/>
    </source>
</evidence>
<evidence type="ECO:0000256" key="3">
    <source>
        <dbReference type="ARBA" id="ARBA00022771"/>
    </source>
</evidence>
<feature type="region of interest" description="Disordered" evidence="6">
    <location>
        <begin position="420"/>
        <end position="502"/>
    </location>
</feature>
<dbReference type="GO" id="GO:0005634">
    <property type="term" value="C:nucleus"/>
    <property type="evidence" value="ECO:0007669"/>
    <property type="project" value="UniProtKB-SubCell"/>
</dbReference>
<dbReference type="OrthoDB" id="1607513at2759"/>
<dbReference type="Proteomes" id="UP000663852">
    <property type="component" value="Unassembled WGS sequence"/>
</dbReference>
<feature type="region of interest" description="Disordered" evidence="6">
    <location>
        <begin position="144"/>
        <end position="165"/>
    </location>
</feature>
<dbReference type="InterPro" id="IPR008906">
    <property type="entry name" value="HATC_C_dom"/>
</dbReference>
<sequence length="797" mass="90293">MSSRSSRRSLSRASSISSEPSTPIARRRKPQMNTNSRIQKSSSNSPKPKIRSLRRLQTKTKTVKWTDNNDGNSSNSDDDYQREETQYRRLSTTESSNIDNECDETNPSAIIESLSISHSKTNDNIMNSQITVHPSDETVIEMQENPSFKNKKNDSATDTQAAGRHETKTERILDLFVECVEEDGTTVLVCKLCPTRIKKQIRSTANLRRHVGSVHGQKAFLFKSQLKERRSESSSLSNQFKAKLDEKQVNAIILDSRPFNDFSKYGMRDFLTYTVPGYKPLHRTTVRKRISKLYHEHREKLRKILGGVSDLSLTTDIWKDSRHRCFIGITGHFYDKNYTFTSLTLSFQMIRGRHFAIRLAKYIKREILALDIQDKVRSITTDNAANIVGAISKVGIGEHYSCMAHNLHLMVKAILFPPEQKKSHTSAPTSTAEQQSNDDDHSAEDIESSNDCTISEEESSDNDADQENDSSTNSSEDSSTEDDYSSSDSGESDNESTSANVSVHKTVLRIRSLIKQVRSVVGLVHRSAPLNEYVKEQAKMKNLPGQVNATVNVLTLIDQACSIISRQRYHTSSMGYVITCGLHHALLKPSSSPFATIEDILKKHLFHAFQKHFDRKISNENKQTLLIAAYLDPSTFFRMTINDRKYAEELILNALNSSGLRPGGQDNPSVGNELQKQVNDPVDLFYINCGLSQATLSKFMNSVPHRTIEEELSYYSDRVKQHSVLKDFWSRYQNDLPRLAELVRSYNIRPVSSVPSEALFSKAGYIHRKHRSSLNPETLKYSMVLRDKNILSSIVID</sequence>
<evidence type="ECO:0000259" key="7">
    <source>
        <dbReference type="Pfam" id="PF05699"/>
    </source>
</evidence>
<comment type="caution">
    <text evidence="8">The sequence shown here is derived from an EMBL/GenBank/DDBJ whole genome shotgun (WGS) entry which is preliminary data.</text>
</comment>
<feature type="compositionally biased region" description="Basic residues" evidence="6">
    <location>
        <begin position="48"/>
        <end position="62"/>
    </location>
</feature>
<evidence type="ECO:0000313" key="8">
    <source>
        <dbReference type="EMBL" id="CAF1525294.1"/>
    </source>
</evidence>
<dbReference type="Pfam" id="PF05699">
    <property type="entry name" value="Dimer_Tnp_hAT"/>
    <property type="match status" value="1"/>
</dbReference>
<organism evidence="8 9">
    <name type="scientific">Adineta ricciae</name>
    <name type="common">Rotifer</name>
    <dbReference type="NCBI Taxonomy" id="249248"/>
    <lineage>
        <taxon>Eukaryota</taxon>
        <taxon>Metazoa</taxon>
        <taxon>Spiralia</taxon>
        <taxon>Gnathifera</taxon>
        <taxon>Rotifera</taxon>
        <taxon>Eurotatoria</taxon>
        <taxon>Bdelloidea</taxon>
        <taxon>Adinetida</taxon>
        <taxon>Adinetidae</taxon>
        <taxon>Adineta</taxon>
    </lineage>
</organism>
<keyword evidence="2" id="KW-0479">Metal-binding</keyword>
<evidence type="ECO:0000256" key="4">
    <source>
        <dbReference type="ARBA" id="ARBA00022833"/>
    </source>
</evidence>
<feature type="compositionally biased region" description="Acidic residues" evidence="6">
    <location>
        <begin position="478"/>
        <end position="494"/>
    </location>
</feature>
<feature type="compositionally biased region" description="Polar residues" evidence="6">
    <location>
        <begin position="425"/>
        <end position="435"/>
    </location>
</feature>
<evidence type="ECO:0000256" key="6">
    <source>
        <dbReference type="SAM" id="MobiDB-lite"/>
    </source>
</evidence>
<keyword evidence="3" id="KW-0863">Zinc-finger</keyword>
<feature type="compositionally biased region" description="Polar residues" evidence="6">
    <location>
        <begin position="31"/>
        <end position="46"/>
    </location>
</feature>
<feature type="compositionally biased region" description="Acidic residues" evidence="6">
    <location>
        <begin position="445"/>
        <end position="468"/>
    </location>
</feature>
<accession>A0A815V6I3</accession>
<feature type="compositionally biased region" description="Low complexity" evidence="6">
    <location>
        <begin position="11"/>
        <end position="21"/>
    </location>
</feature>
<dbReference type="EMBL" id="CAJNOJ010000813">
    <property type="protein sequence ID" value="CAF1525294.1"/>
    <property type="molecule type" value="Genomic_DNA"/>
</dbReference>
<dbReference type="PANTHER" id="PTHR46481:SF10">
    <property type="entry name" value="ZINC FINGER BED DOMAIN-CONTAINING PROTEIN 39"/>
    <property type="match status" value="1"/>
</dbReference>
<dbReference type="InterPro" id="IPR012337">
    <property type="entry name" value="RNaseH-like_sf"/>
</dbReference>
<proteinExistence type="predicted"/>
<comment type="subcellular location">
    <subcellularLocation>
        <location evidence="1">Nucleus</location>
    </subcellularLocation>
</comment>
<dbReference type="GO" id="GO:0046983">
    <property type="term" value="F:protein dimerization activity"/>
    <property type="evidence" value="ECO:0007669"/>
    <property type="project" value="InterPro"/>
</dbReference>
<dbReference type="InterPro" id="IPR052035">
    <property type="entry name" value="ZnF_BED_domain_contain"/>
</dbReference>
<evidence type="ECO:0000256" key="2">
    <source>
        <dbReference type="ARBA" id="ARBA00022723"/>
    </source>
</evidence>
<dbReference type="SUPFAM" id="SSF53098">
    <property type="entry name" value="Ribonuclease H-like"/>
    <property type="match status" value="1"/>
</dbReference>
<gene>
    <name evidence="8" type="ORF">EDS130_LOCUS44157</name>
</gene>
<reference evidence="8" key="1">
    <citation type="submission" date="2021-02" db="EMBL/GenBank/DDBJ databases">
        <authorList>
            <person name="Nowell W R."/>
        </authorList>
    </citation>
    <scope>NUCLEOTIDE SEQUENCE</scope>
</reference>
<evidence type="ECO:0000256" key="1">
    <source>
        <dbReference type="ARBA" id="ARBA00004123"/>
    </source>
</evidence>
<dbReference type="PANTHER" id="PTHR46481">
    <property type="entry name" value="ZINC FINGER BED DOMAIN-CONTAINING PROTEIN 4"/>
    <property type="match status" value="1"/>
</dbReference>
<evidence type="ECO:0000256" key="5">
    <source>
        <dbReference type="ARBA" id="ARBA00023242"/>
    </source>
</evidence>
<keyword evidence="5" id="KW-0539">Nucleus</keyword>
<keyword evidence="4" id="KW-0862">Zinc</keyword>
<feature type="compositionally biased region" description="Polar residues" evidence="6">
    <location>
        <begin position="88"/>
        <end position="99"/>
    </location>
</feature>